<reference evidence="2 3" key="1">
    <citation type="submission" date="2021-06" db="EMBL/GenBank/DDBJ databases">
        <title>Caerostris darwini draft genome.</title>
        <authorList>
            <person name="Kono N."/>
            <person name="Arakawa K."/>
        </authorList>
    </citation>
    <scope>NUCLEOTIDE SEQUENCE [LARGE SCALE GENOMIC DNA]</scope>
</reference>
<dbReference type="AlphaFoldDB" id="A0AAV4WPS3"/>
<keyword evidence="3" id="KW-1185">Reference proteome</keyword>
<evidence type="ECO:0000313" key="3">
    <source>
        <dbReference type="Proteomes" id="UP001054837"/>
    </source>
</evidence>
<accession>A0AAV4WPS3</accession>
<sequence>MMQEQMAESHANSLWSQKGGPSPGVAMTTRFTYPLQLLTHCVAIVLGIDRLNGISKQCWLIQPAALSIQEGGEEAIDPHQVVYTAAFCLAGKLLADKSEFARPECPG</sequence>
<gene>
    <name evidence="2" type="ORF">CDAR_195861</name>
</gene>
<dbReference type="EMBL" id="BPLQ01014933">
    <property type="protein sequence ID" value="GIY84491.1"/>
    <property type="molecule type" value="Genomic_DNA"/>
</dbReference>
<comment type="caution">
    <text evidence="2">The sequence shown here is derived from an EMBL/GenBank/DDBJ whole genome shotgun (WGS) entry which is preliminary data.</text>
</comment>
<proteinExistence type="predicted"/>
<protein>
    <submittedName>
        <fullName evidence="2">Uncharacterized protein</fullName>
    </submittedName>
</protein>
<feature type="region of interest" description="Disordered" evidence="1">
    <location>
        <begin position="1"/>
        <end position="21"/>
    </location>
</feature>
<evidence type="ECO:0000256" key="1">
    <source>
        <dbReference type="SAM" id="MobiDB-lite"/>
    </source>
</evidence>
<evidence type="ECO:0000313" key="2">
    <source>
        <dbReference type="EMBL" id="GIY84491.1"/>
    </source>
</evidence>
<dbReference type="Proteomes" id="UP001054837">
    <property type="component" value="Unassembled WGS sequence"/>
</dbReference>
<organism evidence="2 3">
    <name type="scientific">Caerostris darwini</name>
    <dbReference type="NCBI Taxonomy" id="1538125"/>
    <lineage>
        <taxon>Eukaryota</taxon>
        <taxon>Metazoa</taxon>
        <taxon>Ecdysozoa</taxon>
        <taxon>Arthropoda</taxon>
        <taxon>Chelicerata</taxon>
        <taxon>Arachnida</taxon>
        <taxon>Araneae</taxon>
        <taxon>Araneomorphae</taxon>
        <taxon>Entelegynae</taxon>
        <taxon>Araneoidea</taxon>
        <taxon>Araneidae</taxon>
        <taxon>Caerostris</taxon>
    </lineage>
</organism>
<name>A0AAV4WPS3_9ARAC</name>